<dbReference type="InterPro" id="IPR000566">
    <property type="entry name" value="Lipocln_cytosolic_FA-bd_dom"/>
</dbReference>
<evidence type="ECO:0000313" key="5">
    <source>
        <dbReference type="Proteomes" id="UP001058974"/>
    </source>
</evidence>
<organism evidence="4 5">
    <name type="scientific">Pisum sativum</name>
    <name type="common">Garden pea</name>
    <name type="synonym">Lathyrus oleraceus</name>
    <dbReference type="NCBI Taxonomy" id="3888"/>
    <lineage>
        <taxon>Eukaryota</taxon>
        <taxon>Viridiplantae</taxon>
        <taxon>Streptophyta</taxon>
        <taxon>Embryophyta</taxon>
        <taxon>Tracheophyta</taxon>
        <taxon>Spermatophyta</taxon>
        <taxon>Magnoliopsida</taxon>
        <taxon>eudicotyledons</taxon>
        <taxon>Gunneridae</taxon>
        <taxon>Pentapetalae</taxon>
        <taxon>rosids</taxon>
        <taxon>fabids</taxon>
        <taxon>Fabales</taxon>
        <taxon>Fabaceae</taxon>
        <taxon>Papilionoideae</taxon>
        <taxon>50 kb inversion clade</taxon>
        <taxon>NPAAA clade</taxon>
        <taxon>Hologalegina</taxon>
        <taxon>IRL clade</taxon>
        <taxon>Fabeae</taxon>
        <taxon>Lathyrus</taxon>
    </lineage>
</organism>
<name>A0A9D4X6Z1_PEA</name>
<accession>A0A9D4X6Z1</accession>
<dbReference type="GO" id="GO:0005737">
    <property type="term" value="C:cytoplasm"/>
    <property type="evidence" value="ECO:0007669"/>
    <property type="project" value="TreeGrafter"/>
</dbReference>
<dbReference type="AlphaFoldDB" id="A0A9D4X6Z1"/>
<dbReference type="InterPro" id="IPR012674">
    <property type="entry name" value="Calycin"/>
</dbReference>
<keyword evidence="5" id="KW-1185">Reference proteome</keyword>
<dbReference type="InterPro" id="IPR022271">
    <property type="entry name" value="Lipocalin_ApoD"/>
</dbReference>
<protein>
    <recommendedName>
        <fullName evidence="3">Lipocalin/cytosolic fatty-acid binding domain-containing protein</fullName>
    </recommendedName>
</protein>
<dbReference type="PROSITE" id="PS00213">
    <property type="entry name" value="LIPOCALIN"/>
    <property type="match status" value="1"/>
</dbReference>
<dbReference type="InterPro" id="IPR022272">
    <property type="entry name" value="Lipocalin_CS"/>
</dbReference>
<evidence type="ECO:0000313" key="4">
    <source>
        <dbReference type="EMBL" id="KAI5414677.1"/>
    </source>
</evidence>
<dbReference type="PANTHER" id="PTHR10612:SF34">
    <property type="entry name" value="APOLIPOPROTEIN D"/>
    <property type="match status" value="1"/>
</dbReference>
<dbReference type="GO" id="GO:0000302">
    <property type="term" value="P:response to reactive oxygen species"/>
    <property type="evidence" value="ECO:0007669"/>
    <property type="project" value="TreeGrafter"/>
</dbReference>
<sequence>MGNKIGKEPEVVKGVDLERYTGRWYEIASFPSFFQPKNSENTRATYTLNSDGTVHVLNETWNNGKRNSIEGSAYKANPNSDEAKLKVKFFVPPFLPIIPVLGNYWILYLDEDYQHALIGEPTRKYLWILCRQTHLDDEIYNQLVEKAKEEGYDDVTTKLHKTPQSDPPPE</sequence>
<dbReference type="PIRSF" id="PIRSF036893">
    <property type="entry name" value="Lipocalin_ApoD"/>
    <property type="match status" value="1"/>
</dbReference>
<evidence type="ECO:0000259" key="3">
    <source>
        <dbReference type="Pfam" id="PF08212"/>
    </source>
</evidence>
<dbReference type="PRINTS" id="PR01171">
    <property type="entry name" value="BCTLIPOCALIN"/>
</dbReference>
<dbReference type="Pfam" id="PF08212">
    <property type="entry name" value="Lipocalin_2"/>
    <property type="match status" value="1"/>
</dbReference>
<dbReference type="Proteomes" id="UP001058974">
    <property type="component" value="Chromosome 4"/>
</dbReference>
<dbReference type="Gene3D" id="2.40.128.20">
    <property type="match status" value="1"/>
</dbReference>
<dbReference type="InterPro" id="IPR047202">
    <property type="entry name" value="Lipocalin_Blc-like_dom"/>
</dbReference>
<evidence type="ECO:0000256" key="1">
    <source>
        <dbReference type="ARBA" id="ARBA00006889"/>
    </source>
</evidence>
<dbReference type="GO" id="GO:0006629">
    <property type="term" value="P:lipid metabolic process"/>
    <property type="evidence" value="ECO:0007669"/>
    <property type="project" value="TreeGrafter"/>
</dbReference>
<dbReference type="CDD" id="cd19438">
    <property type="entry name" value="lipocalin_Blc-like"/>
    <property type="match status" value="1"/>
</dbReference>
<feature type="domain" description="Lipocalin/cytosolic fatty-acid binding" evidence="3">
    <location>
        <begin position="15"/>
        <end position="164"/>
    </location>
</feature>
<dbReference type="SUPFAM" id="SSF50814">
    <property type="entry name" value="Lipocalins"/>
    <property type="match status" value="1"/>
</dbReference>
<gene>
    <name evidence="4" type="ORF">KIW84_040232</name>
</gene>
<dbReference type="InterPro" id="IPR002446">
    <property type="entry name" value="Lipocalin_bac"/>
</dbReference>
<reference evidence="4 5" key="1">
    <citation type="journal article" date="2022" name="Nat. Genet.">
        <title>Improved pea reference genome and pan-genome highlight genomic features and evolutionary characteristics.</title>
        <authorList>
            <person name="Yang T."/>
            <person name="Liu R."/>
            <person name="Luo Y."/>
            <person name="Hu S."/>
            <person name="Wang D."/>
            <person name="Wang C."/>
            <person name="Pandey M.K."/>
            <person name="Ge S."/>
            <person name="Xu Q."/>
            <person name="Li N."/>
            <person name="Li G."/>
            <person name="Huang Y."/>
            <person name="Saxena R.K."/>
            <person name="Ji Y."/>
            <person name="Li M."/>
            <person name="Yan X."/>
            <person name="He Y."/>
            <person name="Liu Y."/>
            <person name="Wang X."/>
            <person name="Xiang C."/>
            <person name="Varshney R.K."/>
            <person name="Ding H."/>
            <person name="Gao S."/>
            <person name="Zong X."/>
        </authorList>
    </citation>
    <scope>NUCLEOTIDE SEQUENCE [LARGE SCALE GENOMIC DNA]</scope>
    <source>
        <strain evidence="4 5">cv. Zhongwan 6</strain>
    </source>
</reference>
<dbReference type="EMBL" id="JAMSHJ010000004">
    <property type="protein sequence ID" value="KAI5414677.1"/>
    <property type="molecule type" value="Genomic_DNA"/>
</dbReference>
<comment type="caution">
    <text evidence="4">The sequence shown here is derived from an EMBL/GenBank/DDBJ whole genome shotgun (WGS) entry which is preliminary data.</text>
</comment>
<dbReference type="OrthoDB" id="565904at2759"/>
<dbReference type="FunFam" id="2.40.128.20:FF:000009">
    <property type="entry name" value="Temperature-induced lipocalin"/>
    <property type="match status" value="1"/>
</dbReference>
<comment type="similarity">
    <text evidence="1 2">Belongs to the calycin superfamily. Lipocalin family.</text>
</comment>
<dbReference type="Gramene" id="Psat04G0023200-T1">
    <property type="protein sequence ID" value="KAI5414677.1"/>
    <property type="gene ID" value="KIW84_040232"/>
</dbReference>
<evidence type="ECO:0000256" key="2">
    <source>
        <dbReference type="PIRNR" id="PIRNR036893"/>
    </source>
</evidence>
<proteinExistence type="inferred from homology"/>
<dbReference type="PANTHER" id="PTHR10612">
    <property type="entry name" value="APOLIPOPROTEIN D"/>
    <property type="match status" value="1"/>
</dbReference>